<evidence type="ECO:0000313" key="8">
    <source>
        <dbReference type="Proteomes" id="UP001152797"/>
    </source>
</evidence>
<dbReference type="EMBL" id="CAMXCT010000693">
    <property type="protein sequence ID" value="CAI3982217.1"/>
    <property type="molecule type" value="Genomic_DNA"/>
</dbReference>
<dbReference type="PROSITE" id="PS50294">
    <property type="entry name" value="WD_REPEATS_REGION"/>
    <property type="match status" value="1"/>
</dbReference>
<keyword evidence="8" id="KW-1185">Reference proteome</keyword>
<dbReference type="PANTHER" id="PTHR19848:SF8">
    <property type="entry name" value="F-BOX AND WD REPEAT DOMAIN CONTAINING 7"/>
    <property type="match status" value="1"/>
</dbReference>
<dbReference type="InterPro" id="IPR036322">
    <property type="entry name" value="WD40_repeat_dom_sf"/>
</dbReference>
<dbReference type="Pfam" id="PF00400">
    <property type="entry name" value="WD40"/>
    <property type="match status" value="1"/>
</dbReference>
<dbReference type="EMBL" id="CAMXCT020000693">
    <property type="protein sequence ID" value="CAL1135592.1"/>
    <property type="molecule type" value="Genomic_DNA"/>
</dbReference>
<dbReference type="InterPro" id="IPR015943">
    <property type="entry name" value="WD40/YVTN_repeat-like_dom_sf"/>
</dbReference>
<name>A0A9P1BYR4_9DINO</name>
<protein>
    <submittedName>
        <fullName evidence="7">POC1 centriolar protein-like B</fullName>
    </submittedName>
</protein>
<dbReference type="SUPFAM" id="SSF50978">
    <property type="entry name" value="WD40 repeat-like"/>
    <property type="match status" value="1"/>
</dbReference>
<gene>
    <name evidence="5" type="ORF">C1SCF055_LOCUS9938</name>
</gene>
<keyword evidence="1 3" id="KW-0853">WD repeat</keyword>
<evidence type="ECO:0000256" key="4">
    <source>
        <dbReference type="SAM" id="MobiDB-lite"/>
    </source>
</evidence>
<reference evidence="5" key="1">
    <citation type="submission" date="2022-10" db="EMBL/GenBank/DDBJ databases">
        <authorList>
            <person name="Chen Y."/>
            <person name="Dougan E. K."/>
            <person name="Chan C."/>
            <person name="Rhodes N."/>
            <person name="Thang M."/>
        </authorList>
    </citation>
    <scope>NUCLEOTIDE SEQUENCE</scope>
</reference>
<dbReference type="AlphaFoldDB" id="A0A9P1BYR4"/>
<feature type="region of interest" description="Disordered" evidence="4">
    <location>
        <begin position="1"/>
        <end position="24"/>
    </location>
</feature>
<dbReference type="PROSITE" id="PS50082">
    <property type="entry name" value="WD_REPEATS_2"/>
    <property type="match status" value="1"/>
</dbReference>
<accession>A0A9P1BYR4</accession>
<evidence type="ECO:0000256" key="2">
    <source>
        <dbReference type="ARBA" id="ARBA00022737"/>
    </source>
</evidence>
<evidence type="ECO:0000313" key="5">
    <source>
        <dbReference type="EMBL" id="CAI3982217.1"/>
    </source>
</evidence>
<dbReference type="PANTHER" id="PTHR19848">
    <property type="entry name" value="WD40 REPEAT PROTEIN"/>
    <property type="match status" value="1"/>
</dbReference>
<dbReference type="EMBL" id="CAMXCT030000693">
    <property type="protein sequence ID" value="CAL4769529.1"/>
    <property type="molecule type" value="Genomic_DNA"/>
</dbReference>
<dbReference type="SMART" id="SM00320">
    <property type="entry name" value="WD40"/>
    <property type="match status" value="5"/>
</dbReference>
<dbReference type="OrthoDB" id="674604at2759"/>
<dbReference type="Proteomes" id="UP001152797">
    <property type="component" value="Unassembled WGS sequence"/>
</dbReference>
<proteinExistence type="predicted"/>
<dbReference type="Gene3D" id="2.130.10.10">
    <property type="entry name" value="YVTN repeat-like/Quinoprotein amine dehydrogenase"/>
    <property type="match status" value="1"/>
</dbReference>
<evidence type="ECO:0000256" key="3">
    <source>
        <dbReference type="PROSITE-ProRule" id="PRU00221"/>
    </source>
</evidence>
<keyword evidence="2" id="KW-0677">Repeat</keyword>
<sequence>MGEPSPDEAEPMRPVDALLQPPSTSEGTARWWHWGAKSFVSLGVVALTAAAALSASSTSSAPSSADSSNTLRLLATTLSCPSVDCGQFARSRHRGHCKGPETSKHCQKKCCKRINCDHIVGFSCGSNIGPSFMARMVPHGLEGLHRHRKHCKGEDDCKDRCCQGTCAETTCSAPYLFKRPFPPKLCTLSTCQSQCCYDESYCGNGLNAWSSACKAGKSKLEWCEGELMVSRSSVTQSEWNHLVYEKVDAGALPPGCEEDSIVDCRVNLHYSLVSVFTFHRSDEGVSVNTVAVVPGATEALSGGDDQQVFKWRIVQGNVGILRNYSSHTAAIKQVYPFADATFFCAATAKEAMVWLVQAGHDHKDSIEMEFTPEDPRKGAGPVGVTGCIGLNTYETAVVGLTNSYAALWEWKVSHFLSIPVDPKLEFRWEIEKDFGYYKHWPAWDTGHGIKKALLSWWEHRYHLWRGYAERRLTDTETEPSQGVVPPEAAPAPPNPPPNRDLKHKWLDEVHIRAKVKKSSLWYLHKKLRRSSKAAPWDNTFTNLNWGDVPNFFYKPDGWGAVTALVEIPSDTLFVLGYEDGSIRTWRTYNGFIVSVIPKAHAGGVNALLAAPAGGSFYSGGHDGFIKIWRAINGHPVGIIYSAFAGPVASLAMIPGGNAIYSGHYSGLVYLWAVSGTALCKLDTEGGKVNSLAVNPGTIGQLLIAQENGYVTVWSQR</sequence>
<comment type="caution">
    <text evidence="5">The sequence shown here is derived from an EMBL/GenBank/DDBJ whole genome shotgun (WGS) entry which is preliminary data.</text>
</comment>
<evidence type="ECO:0000313" key="7">
    <source>
        <dbReference type="EMBL" id="CAL4769529.1"/>
    </source>
</evidence>
<reference evidence="6" key="2">
    <citation type="submission" date="2024-04" db="EMBL/GenBank/DDBJ databases">
        <authorList>
            <person name="Chen Y."/>
            <person name="Shah S."/>
            <person name="Dougan E. K."/>
            <person name="Thang M."/>
            <person name="Chan C."/>
        </authorList>
    </citation>
    <scope>NUCLEOTIDE SEQUENCE [LARGE SCALE GENOMIC DNA]</scope>
</reference>
<evidence type="ECO:0000313" key="6">
    <source>
        <dbReference type="EMBL" id="CAL1135592.1"/>
    </source>
</evidence>
<organism evidence="5">
    <name type="scientific">Cladocopium goreaui</name>
    <dbReference type="NCBI Taxonomy" id="2562237"/>
    <lineage>
        <taxon>Eukaryota</taxon>
        <taxon>Sar</taxon>
        <taxon>Alveolata</taxon>
        <taxon>Dinophyceae</taxon>
        <taxon>Suessiales</taxon>
        <taxon>Symbiodiniaceae</taxon>
        <taxon>Cladocopium</taxon>
    </lineage>
</organism>
<evidence type="ECO:0000256" key="1">
    <source>
        <dbReference type="ARBA" id="ARBA00022574"/>
    </source>
</evidence>
<feature type="region of interest" description="Disordered" evidence="4">
    <location>
        <begin position="475"/>
        <end position="497"/>
    </location>
</feature>
<feature type="compositionally biased region" description="Pro residues" evidence="4">
    <location>
        <begin position="487"/>
        <end position="497"/>
    </location>
</feature>
<feature type="repeat" description="WD" evidence="3">
    <location>
        <begin position="597"/>
        <end position="628"/>
    </location>
</feature>
<dbReference type="InterPro" id="IPR001680">
    <property type="entry name" value="WD40_rpt"/>
</dbReference>